<organism evidence="1 2">
    <name type="scientific">Mucilaginibacter angelicae</name>
    <dbReference type="NCBI Taxonomy" id="869718"/>
    <lineage>
        <taxon>Bacteria</taxon>
        <taxon>Pseudomonadati</taxon>
        <taxon>Bacteroidota</taxon>
        <taxon>Sphingobacteriia</taxon>
        <taxon>Sphingobacteriales</taxon>
        <taxon>Sphingobacteriaceae</taxon>
        <taxon>Mucilaginibacter</taxon>
    </lineage>
</organism>
<gene>
    <name evidence="1" type="ORF">ACFFGT_00725</name>
</gene>
<reference evidence="1 2" key="1">
    <citation type="submission" date="2024-09" db="EMBL/GenBank/DDBJ databases">
        <authorList>
            <person name="Sun Q."/>
            <person name="Mori K."/>
        </authorList>
    </citation>
    <scope>NUCLEOTIDE SEQUENCE [LARGE SCALE GENOMIC DNA]</scope>
    <source>
        <strain evidence="1 2">NCAIM B.02415</strain>
    </source>
</reference>
<dbReference type="RefSeq" id="WP_377020571.1">
    <property type="nucleotide sequence ID" value="NZ_JBHLTS010000004.1"/>
</dbReference>
<accession>A0ABV6KZV9</accession>
<protein>
    <submittedName>
        <fullName evidence="1">Uncharacterized protein</fullName>
    </submittedName>
</protein>
<dbReference type="Proteomes" id="UP001589828">
    <property type="component" value="Unassembled WGS sequence"/>
</dbReference>
<proteinExistence type="predicted"/>
<evidence type="ECO:0000313" key="1">
    <source>
        <dbReference type="EMBL" id="MFC0512694.1"/>
    </source>
</evidence>
<name>A0ABV6KZV9_9SPHI</name>
<sequence length="73" mass="8730">MPMEPFELKVNKRTYKIIPSVANQTTFSVLNYSAFYTITRLTKGYWEIIEHRFGDHLIPLQEIGRSIEEYYKL</sequence>
<evidence type="ECO:0000313" key="2">
    <source>
        <dbReference type="Proteomes" id="UP001589828"/>
    </source>
</evidence>
<keyword evidence="2" id="KW-1185">Reference proteome</keyword>
<dbReference type="EMBL" id="JBHLTS010000004">
    <property type="protein sequence ID" value="MFC0512694.1"/>
    <property type="molecule type" value="Genomic_DNA"/>
</dbReference>
<comment type="caution">
    <text evidence="1">The sequence shown here is derived from an EMBL/GenBank/DDBJ whole genome shotgun (WGS) entry which is preliminary data.</text>
</comment>